<gene>
    <name evidence="2" type="ORF">L9F63_001179</name>
</gene>
<dbReference type="PANTHER" id="PTHR11370">
    <property type="entry name" value="DNA-REPAIR PROTEIN XRCC1"/>
    <property type="match status" value="1"/>
</dbReference>
<dbReference type="PANTHER" id="PTHR11370:SF4">
    <property type="entry name" value="DNA-REPAIR PROTEIN XRCC1 N-TERMINAL DOMAIN-CONTAINING PROTEIN"/>
    <property type="match status" value="1"/>
</dbReference>
<evidence type="ECO:0000259" key="1">
    <source>
        <dbReference type="Pfam" id="PF01834"/>
    </source>
</evidence>
<dbReference type="AlphaFoldDB" id="A0AAD8A6F4"/>
<accession>A0AAD8A6F4</accession>
<proteinExistence type="predicted"/>
<dbReference type="GO" id="GO:0000012">
    <property type="term" value="P:single strand break repair"/>
    <property type="evidence" value="ECO:0007669"/>
    <property type="project" value="InterPro"/>
</dbReference>
<feature type="domain" description="DNA-repair protein Xrcc1 N-terminal" evidence="1">
    <location>
        <begin position="3"/>
        <end position="87"/>
    </location>
</feature>
<dbReference type="InterPro" id="IPR002706">
    <property type="entry name" value="Xrcc1_N"/>
</dbReference>
<dbReference type="GO" id="GO:0003684">
    <property type="term" value="F:damaged DNA binding"/>
    <property type="evidence" value="ECO:0007669"/>
    <property type="project" value="InterPro"/>
</dbReference>
<protein>
    <recommendedName>
        <fullName evidence="1">DNA-repair protein Xrcc1 N-terminal domain-containing protein</fullName>
    </recommendedName>
</protein>
<dbReference type="GO" id="GO:0006284">
    <property type="term" value="P:base-excision repair"/>
    <property type="evidence" value="ECO:0007669"/>
    <property type="project" value="TreeGrafter"/>
</dbReference>
<dbReference type="GO" id="GO:0005634">
    <property type="term" value="C:nucleus"/>
    <property type="evidence" value="ECO:0007669"/>
    <property type="project" value="InterPro"/>
</dbReference>
<keyword evidence="3" id="KW-1185">Reference proteome</keyword>
<name>A0AAD8A6F4_DIPPU</name>
<dbReference type="Proteomes" id="UP001233999">
    <property type="component" value="Unassembled WGS sequence"/>
</dbReference>
<dbReference type="Pfam" id="PF01834">
    <property type="entry name" value="XRCC1_N"/>
    <property type="match status" value="1"/>
</dbReference>
<comment type="caution">
    <text evidence="2">The sequence shown here is derived from an EMBL/GenBank/DDBJ whole genome shotgun (WGS) entry which is preliminary data.</text>
</comment>
<sequence length="223" mass="26093">MSGNCGSAFISLCVSRSSFSDMKDLLPCSALMTIQDSKSEQNKNCVKIYNKEDFLKETRDEKWDQLRVTVTQPFNLHMQFGLCFLRLFSFTDEANKIVTTPLNFSEWRKMNESNNSSSPRSSLSNKTLTRRDRLFLEAGQQPIRCLEKEKSTKEEECEIEVDEAVFEISVMRFLKSLNLTENDFDKLQLLDLRKKNGKTQWSRIFFYRKTHICELCKEICEIV</sequence>
<dbReference type="EMBL" id="JASPKZ010003842">
    <property type="protein sequence ID" value="KAJ9592283.1"/>
    <property type="molecule type" value="Genomic_DNA"/>
</dbReference>
<dbReference type="SUPFAM" id="SSF49785">
    <property type="entry name" value="Galactose-binding domain-like"/>
    <property type="match status" value="1"/>
</dbReference>
<organism evidence="2 3">
    <name type="scientific">Diploptera punctata</name>
    <name type="common">Pacific beetle cockroach</name>
    <dbReference type="NCBI Taxonomy" id="6984"/>
    <lineage>
        <taxon>Eukaryota</taxon>
        <taxon>Metazoa</taxon>
        <taxon>Ecdysozoa</taxon>
        <taxon>Arthropoda</taxon>
        <taxon>Hexapoda</taxon>
        <taxon>Insecta</taxon>
        <taxon>Pterygota</taxon>
        <taxon>Neoptera</taxon>
        <taxon>Polyneoptera</taxon>
        <taxon>Dictyoptera</taxon>
        <taxon>Blattodea</taxon>
        <taxon>Blaberoidea</taxon>
        <taxon>Blaberidae</taxon>
        <taxon>Diplopterinae</taxon>
        <taxon>Diploptera</taxon>
    </lineage>
</organism>
<reference evidence="2" key="2">
    <citation type="submission" date="2023-05" db="EMBL/GenBank/DDBJ databases">
        <authorList>
            <person name="Fouks B."/>
        </authorList>
    </citation>
    <scope>NUCLEOTIDE SEQUENCE</scope>
    <source>
        <strain evidence="2">Stay&amp;Tobe</strain>
        <tissue evidence="2">Testes</tissue>
    </source>
</reference>
<evidence type="ECO:0000313" key="3">
    <source>
        <dbReference type="Proteomes" id="UP001233999"/>
    </source>
</evidence>
<dbReference type="Gene3D" id="2.60.120.260">
    <property type="entry name" value="Galactose-binding domain-like"/>
    <property type="match status" value="1"/>
</dbReference>
<dbReference type="InterPro" id="IPR008979">
    <property type="entry name" value="Galactose-bd-like_sf"/>
</dbReference>
<reference evidence="2" key="1">
    <citation type="journal article" date="2023" name="IScience">
        <title>Live-bearing cockroach genome reveals convergent evolutionary mechanisms linked to viviparity in insects and beyond.</title>
        <authorList>
            <person name="Fouks B."/>
            <person name="Harrison M.C."/>
            <person name="Mikhailova A.A."/>
            <person name="Marchal E."/>
            <person name="English S."/>
            <person name="Carruthers M."/>
            <person name="Jennings E.C."/>
            <person name="Chiamaka E.L."/>
            <person name="Frigard R.A."/>
            <person name="Pippel M."/>
            <person name="Attardo G.M."/>
            <person name="Benoit J.B."/>
            <person name="Bornberg-Bauer E."/>
            <person name="Tobe S.S."/>
        </authorList>
    </citation>
    <scope>NUCLEOTIDE SEQUENCE</scope>
    <source>
        <strain evidence="2">Stay&amp;Tobe</strain>
    </source>
</reference>
<evidence type="ECO:0000313" key="2">
    <source>
        <dbReference type="EMBL" id="KAJ9592283.1"/>
    </source>
</evidence>